<comment type="subcellular location">
    <subcellularLocation>
        <location evidence="2">Golgi apparatus membrane</location>
        <topology evidence="2">Multi-pass membrane protein</topology>
    </subcellularLocation>
</comment>
<keyword evidence="8" id="KW-0333">Golgi apparatus</keyword>
<dbReference type="Proteomes" id="UP000054097">
    <property type="component" value="Unassembled WGS sequence"/>
</dbReference>
<dbReference type="EMBL" id="KN824360">
    <property type="protein sequence ID" value="KIM22234.1"/>
    <property type="molecule type" value="Genomic_DNA"/>
</dbReference>
<keyword evidence="6 11" id="KW-0812">Transmembrane</keyword>
<comment type="similarity">
    <text evidence="3">Belongs to the TVP38/TMEM64 family.</text>
</comment>
<dbReference type="PANTHER" id="PTHR47549:SF2">
    <property type="entry name" value="GOLGI APPARATUS MEMBRANE PROTEIN TVP38"/>
    <property type="match status" value="1"/>
</dbReference>
<evidence type="ECO:0000256" key="11">
    <source>
        <dbReference type="SAM" id="Phobius"/>
    </source>
</evidence>
<evidence type="ECO:0000256" key="10">
    <source>
        <dbReference type="SAM" id="MobiDB-lite"/>
    </source>
</evidence>
<evidence type="ECO:0000256" key="6">
    <source>
        <dbReference type="ARBA" id="ARBA00022692"/>
    </source>
</evidence>
<keyword evidence="14" id="KW-1185">Reference proteome</keyword>
<evidence type="ECO:0000259" key="12">
    <source>
        <dbReference type="Pfam" id="PF09335"/>
    </source>
</evidence>
<evidence type="ECO:0000256" key="9">
    <source>
        <dbReference type="ARBA" id="ARBA00023136"/>
    </source>
</evidence>
<feature type="transmembrane region" description="Helical" evidence="11">
    <location>
        <begin position="203"/>
        <end position="224"/>
    </location>
</feature>
<feature type="region of interest" description="Disordered" evidence="10">
    <location>
        <begin position="1"/>
        <end position="115"/>
    </location>
</feature>
<keyword evidence="7 11" id="KW-1133">Transmembrane helix</keyword>
<dbReference type="InterPro" id="IPR032816">
    <property type="entry name" value="VTT_dom"/>
</dbReference>
<evidence type="ECO:0000313" key="14">
    <source>
        <dbReference type="Proteomes" id="UP000054097"/>
    </source>
</evidence>
<feature type="domain" description="VTT" evidence="12">
    <location>
        <begin position="198"/>
        <end position="311"/>
    </location>
</feature>
<evidence type="ECO:0000256" key="2">
    <source>
        <dbReference type="ARBA" id="ARBA00004653"/>
    </source>
</evidence>
<feature type="region of interest" description="Disordered" evidence="10">
    <location>
        <begin position="644"/>
        <end position="725"/>
    </location>
</feature>
<sequence length="725" mass="79079">MNRNSGSHFAPPPRFQQESNSNPYGSYASSNTFYDPAFAPPSKHSSMGYSTQQQQLHQQQQNQYDSPSSATSKHPLHPRTGTPNGYSAKSPYTPGGYGHGPSGDRTPSPTPSELEDMKRGVVDWKKLFNWRTYAKKQYIIYYVILIVIVTLVALMTIYHKEIVLWLKPAAQWMESFKFGWLIPIAVLFVISFPPLFGHEIVAVLCGLVWGLWIGFAIVAAGTLLGEIGNFYAFKWCLSARGEKMEKTKLSYACLARVVREGGFKIALIARLSAIPGHFTTAVFATCGMGIFVFTLAAILSMPKQFITVYLGVILEHSADSAEEQAKDKNSKIISNVVLAVTVLITVAAMWYIWREMNLIKPAVLRDRRAAKKKLAASSMEGAYLSRASNLDVSSEDELGRATPVKFNEPGMGGYGYGGYGHASFSTDTLAAPGRRSNAAGNAAEEWPMSERRNDVYPPQQRQQQSDQYYNGDNEKRDQSYGQSYVPAAASLQQPQPQPLPPRIDTVSNLTGPRRLERETWEVSEGSTVGMGSWGGILRDGSESQQQHQQQASQQSYQQQYTGGPDEYGRGGGLSALGAPMGGGDTLMVTSKNVSARRESRETTGQGHAAGRSMRAVIEGHDHSSSTDDYSDLAYARNSHAPDYSDFSGGGGGRGYSLQDPGFGSASGHGSQQPSSVDNGRREPSASAGTFGDGRSSLHSREYATSGNPGNERDEPFVPPLTTNRR</sequence>
<dbReference type="Pfam" id="PF09335">
    <property type="entry name" value="VTT_dom"/>
    <property type="match status" value="1"/>
</dbReference>
<accession>A0A0C3AQA0</accession>
<evidence type="ECO:0000256" key="1">
    <source>
        <dbReference type="ARBA" id="ARBA00002978"/>
    </source>
</evidence>
<dbReference type="STRING" id="933852.A0A0C3AQA0"/>
<feature type="compositionally biased region" description="Low complexity" evidence="10">
    <location>
        <begin position="542"/>
        <end position="559"/>
    </location>
</feature>
<feature type="transmembrane region" description="Helical" evidence="11">
    <location>
        <begin position="139"/>
        <end position="158"/>
    </location>
</feature>
<proteinExistence type="inferred from homology"/>
<protein>
    <recommendedName>
        <fullName evidence="4">Golgi apparatus membrane protein TVP38</fullName>
    </recommendedName>
    <alternativeName>
        <fullName evidence="5">Golgi apparatus membrane protein tvp38</fullName>
    </alternativeName>
</protein>
<feature type="compositionally biased region" description="Low complexity" evidence="10">
    <location>
        <begin position="52"/>
        <end position="63"/>
    </location>
</feature>
<name>A0A0C3AQA0_SERVB</name>
<organism evidence="13 14">
    <name type="scientific">Serendipita vermifera MAFF 305830</name>
    <dbReference type="NCBI Taxonomy" id="933852"/>
    <lineage>
        <taxon>Eukaryota</taxon>
        <taxon>Fungi</taxon>
        <taxon>Dikarya</taxon>
        <taxon>Basidiomycota</taxon>
        <taxon>Agaricomycotina</taxon>
        <taxon>Agaricomycetes</taxon>
        <taxon>Sebacinales</taxon>
        <taxon>Serendipitaceae</taxon>
        <taxon>Serendipita</taxon>
    </lineage>
</organism>
<dbReference type="PANTHER" id="PTHR47549">
    <property type="entry name" value="GOLGI APPARATUS MEMBRANE PROTEIN TVP38-RELATED"/>
    <property type="match status" value="1"/>
</dbReference>
<comment type="function">
    <text evidence="1">Golgi membrane protein involved in vesicular trafficking and spindle migration.</text>
</comment>
<reference evidence="14" key="2">
    <citation type="submission" date="2015-01" db="EMBL/GenBank/DDBJ databases">
        <title>Evolutionary Origins and Diversification of the Mycorrhizal Mutualists.</title>
        <authorList>
            <consortium name="DOE Joint Genome Institute"/>
            <consortium name="Mycorrhizal Genomics Consortium"/>
            <person name="Kohler A."/>
            <person name="Kuo A."/>
            <person name="Nagy L.G."/>
            <person name="Floudas D."/>
            <person name="Copeland A."/>
            <person name="Barry K.W."/>
            <person name="Cichocki N."/>
            <person name="Veneault-Fourrey C."/>
            <person name="LaButti K."/>
            <person name="Lindquist E.A."/>
            <person name="Lipzen A."/>
            <person name="Lundell T."/>
            <person name="Morin E."/>
            <person name="Murat C."/>
            <person name="Riley R."/>
            <person name="Ohm R."/>
            <person name="Sun H."/>
            <person name="Tunlid A."/>
            <person name="Henrissat B."/>
            <person name="Grigoriev I.V."/>
            <person name="Hibbett D.S."/>
            <person name="Martin F."/>
        </authorList>
    </citation>
    <scope>NUCLEOTIDE SEQUENCE [LARGE SCALE GENOMIC DNA]</scope>
    <source>
        <strain evidence="14">MAFF 305830</strain>
    </source>
</reference>
<dbReference type="OrthoDB" id="166803at2759"/>
<evidence type="ECO:0000256" key="7">
    <source>
        <dbReference type="ARBA" id="ARBA00022989"/>
    </source>
</evidence>
<evidence type="ECO:0000256" key="3">
    <source>
        <dbReference type="ARBA" id="ARBA00008640"/>
    </source>
</evidence>
<feature type="transmembrane region" description="Helical" evidence="11">
    <location>
        <begin position="332"/>
        <end position="353"/>
    </location>
</feature>
<evidence type="ECO:0000313" key="13">
    <source>
        <dbReference type="EMBL" id="KIM22234.1"/>
    </source>
</evidence>
<evidence type="ECO:0000256" key="5">
    <source>
        <dbReference type="ARBA" id="ARBA00020673"/>
    </source>
</evidence>
<dbReference type="HOGENOM" id="CLU_398539_0_0_1"/>
<keyword evidence="9 11" id="KW-0472">Membrane</keyword>
<evidence type="ECO:0000256" key="8">
    <source>
        <dbReference type="ARBA" id="ARBA00023034"/>
    </source>
</evidence>
<feature type="region of interest" description="Disordered" evidence="10">
    <location>
        <begin position="430"/>
        <end position="612"/>
    </location>
</feature>
<reference evidence="13 14" key="1">
    <citation type="submission" date="2014-04" db="EMBL/GenBank/DDBJ databases">
        <authorList>
            <consortium name="DOE Joint Genome Institute"/>
            <person name="Kuo A."/>
            <person name="Zuccaro A."/>
            <person name="Kohler A."/>
            <person name="Nagy L.G."/>
            <person name="Floudas D."/>
            <person name="Copeland A."/>
            <person name="Barry K.W."/>
            <person name="Cichocki N."/>
            <person name="Veneault-Fourrey C."/>
            <person name="LaButti K."/>
            <person name="Lindquist E.A."/>
            <person name="Lipzen A."/>
            <person name="Lundell T."/>
            <person name="Morin E."/>
            <person name="Murat C."/>
            <person name="Sun H."/>
            <person name="Tunlid A."/>
            <person name="Henrissat B."/>
            <person name="Grigoriev I.V."/>
            <person name="Hibbett D.S."/>
            <person name="Martin F."/>
            <person name="Nordberg H.P."/>
            <person name="Cantor M.N."/>
            <person name="Hua S.X."/>
        </authorList>
    </citation>
    <scope>NUCLEOTIDE SEQUENCE [LARGE SCALE GENOMIC DNA]</scope>
    <source>
        <strain evidence="13 14">MAFF 305830</strain>
    </source>
</reference>
<feature type="compositionally biased region" description="Gly residues" evidence="10">
    <location>
        <begin position="569"/>
        <end position="584"/>
    </location>
</feature>
<dbReference type="GO" id="GO:0000139">
    <property type="term" value="C:Golgi membrane"/>
    <property type="evidence" value="ECO:0007669"/>
    <property type="project" value="UniProtKB-SubCell"/>
</dbReference>
<dbReference type="AlphaFoldDB" id="A0A0C3AQA0"/>
<feature type="compositionally biased region" description="Polar residues" evidence="10">
    <location>
        <begin position="667"/>
        <end position="677"/>
    </location>
</feature>
<gene>
    <name evidence="13" type="ORF">M408DRAFT_292180</name>
</gene>
<feature type="compositionally biased region" description="Polar residues" evidence="10">
    <location>
        <begin position="16"/>
        <end position="33"/>
    </location>
</feature>
<evidence type="ECO:0000256" key="4">
    <source>
        <dbReference type="ARBA" id="ARBA00013533"/>
    </source>
</evidence>
<dbReference type="InterPro" id="IPR051076">
    <property type="entry name" value="Golgi_membrane_TVP38/TMEM64"/>
</dbReference>
<feature type="transmembrane region" description="Helical" evidence="11">
    <location>
        <begin position="278"/>
        <end position="299"/>
    </location>
</feature>
<feature type="transmembrane region" description="Helical" evidence="11">
    <location>
        <begin position="178"/>
        <end position="196"/>
    </location>
</feature>